<keyword evidence="7" id="KW-0325">Glycoprotein</keyword>
<evidence type="ECO:0000313" key="11">
    <source>
        <dbReference type="Proteomes" id="UP000182045"/>
    </source>
</evidence>
<comment type="caution">
    <text evidence="9">The sequence shown here is derived from an EMBL/GenBank/DDBJ whole genome shotgun (WGS) entry which is preliminary data.</text>
</comment>
<accession>A0A0P7WEH3</accession>
<keyword evidence="5" id="KW-0333">Golgi apparatus</keyword>
<keyword evidence="3" id="KW-0812">Transmembrane</keyword>
<dbReference type="STRING" id="1666912.Ga0058931_0444"/>
<dbReference type="InterPro" id="IPR005331">
    <property type="entry name" value="Sulfotransferase"/>
</dbReference>
<dbReference type="OrthoDB" id="7759404at2"/>
<dbReference type="GO" id="GO:0008146">
    <property type="term" value="F:sulfotransferase activity"/>
    <property type="evidence" value="ECO:0007669"/>
    <property type="project" value="InterPro"/>
</dbReference>
<dbReference type="GO" id="GO:0016051">
    <property type="term" value="P:carbohydrate biosynthetic process"/>
    <property type="evidence" value="ECO:0007669"/>
    <property type="project" value="InterPro"/>
</dbReference>
<dbReference type="EMBL" id="LJSG01000012">
    <property type="protein sequence ID" value="KPP92461.1"/>
    <property type="molecule type" value="Genomic_DNA"/>
</dbReference>
<evidence type="ECO:0000313" key="10">
    <source>
        <dbReference type="Proteomes" id="UP000050413"/>
    </source>
</evidence>
<organism evidence="9 10">
    <name type="scientific">Roseibaca calidilacus</name>
    <dbReference type="NCBI Taxonomy" id="1666912"/>
    <lineage>
        <taxon>Bacteria</taxon>
        <taxon>Pseudomonadati</taxon>
        <taxon>Pseudomonadota</taxon>
        <taxon>Alphaproteobacteria</taxon>
        <taxon>Rhodobacterales</taxon>
        <taxon>Paracoccaceae</taxon>
        <taxon>Roseinatronobacter</taxon>
    </lineage>
</organism>
<sequence>MHRPASGMSLHPGRLSGGRACGSVPLVYREVPKAACSTLGQLLYHADHGRFFAGDIHDAEAGTVQWPDPAFATALGQSDRLVFSALRNPYSRLLACFHDKVCTRQRDGSYYRGNLRDVLTQHYGADLADSADPRPAFRRFVLFLRDTLRNRDRFWYDRHWTPQAQHLRSFAVNGVAFDHLFPVERFATGIAPVMARIAPDRRPAVLPRFNVTRKPDLPVESYFDDLTLHLVHEIYRWDFDLFGYTAFAPHQQAPSRPLDLDAINQRLADPHPPPWACLAG</sequence>
<dbReference type="Proteomes" id="UP000050413">
    <property type="component" value="Unassembled WGS sequence"/>
</dbReference>
<keyword evidence="11" id="KW-1185">Reference proteome</keyword>
<evidence type="ECO:0000256" key="6">
    <source>
        <dbReference type="ARBA" id="ARBA00023136"/>
    </source>
</evidence>
<gene>
    <name evidence="8" type="ORF">Ga0058931_0444</name>
    <name evidence="9" type="ORF">HLUCCA05_09270</name>
</gene>
<reference evidence="8 11" key="2">
    <citation type="submission" date="2016-01" db="EMBL/GenBank/DDBJ databases">
        <authorList>
            <person name="Varghese N."/>
        </authorList>
    </citation>
    <scope>NUCLEOTIDE SEQUENCE [LARGE SCALE GENOMIC DNA]</scope>
    <source>
        <strain evidence="8 11">HL-91</strain>
    </source>
</reference>
<evidence type="ECO:0000256" key="1">
    <source>
        <dbReference type="ARBA" id="ARBA00004323"/>
    </source>
</evidence>
<dbReference type="PANTHER" id="PTHR12137">
    <property type="entry name" value="CARBOHYDRATE SULFOTRANSFERASE"/>
    <property type="match status" value="1"/>
</dbReference>
<keyword evidence="4" id="KW-1133">Transmembrane helix</keyword>
<keyword evidence="2 9" id="KW-0808">Transferase</keyword>
<proteinExistence type="predicted"/>
<name>A0A0P7WEH3_9RHOB</name>
<keyword evidence="6" id="KW-0472">Membrane</keyword>
<comment type="subcellular location">
    <subcellularLocation>
        <location evidence="1">Golgi apparatus membrane</location>
        <topology evidence="1">Single-pass type II membrane protein</topology>
    </subcellularLocation>
</comment>
<evidence type="ECO:0000313" key="9">
    <source>
        <dbReference type="EMBL" id="KPP92461.1"/>
    </source>
</evidence>
<evidence type="ECO:0000256" key="5">
    <source>
        <dbReference type="ARBA" id="ARBA00023034"/>
    </source>
</evidence>
<dbReference type="GO" id="GO:0016020">
    <property type="term" value="C:membrane"/>
    <property type="evidence" value="ECO:0007669"/>
    <property type="project" value="InterPro"/>
</dbReference>
<dbReference type="RefSeq" id="WP_082700057.1">
    <property type="nucleotide sequence ID" value="NZ_FBYC01000001.1"/>
</dbReference>
<dbReference type="Pfam" id="PF03567">
    <property type="entry name" value="Sulfotransfer_2"/>
    <property type="match status" value="1"/>
</dbReference>
<dbReference type="PANTHER" id="PTHR12137:SF54">
    <property type="entry name" value="CARBOHYDRATE SULFOTRANSFERASE"/>
    <property type="match status" value="1"/>
</dbReference>
<protein>
    <submittedName>
        <fullName evidence="8 9">Sulfotransferase family</fullName>
    </submittedName>
</protein>
<dbReference type="InterPro" id="IPR018011">
    <property type="entry name" value="Carb_sulfotrans_8-10"/>
</dbReference>
<evidence type="ECO:0000256" key="3">
    <source>
        <dbReference type="ARBA" id="ARBA00022692"/>
    </source>
</evidence>
<dbReference type="AlphaFoldDB" id="A0A0P7WEH3"/>
<evidence type="ECO:0000256" key="4">
    <source>
        <dbReference type="ARBA" id="ARBA00022989"/>
    </source>
</evidence>
<evidence type="ECO:0000256" key="2">
    <source>
        <dbReference type="ARBA" id="ARBA00022679"/>
    </source>
</evidence>
<dbReference type="EMBL" id="FBYC01000001">
    <property type="protein sequence ID" value="CUX79757.1"/>
    <property type="molecule type" value="Genomic_DNA"/>
</dbReference>
<evidence type="ECO:0000256" key="7">
    <source>
        <dbReference type="ARBA" id="ARBA00023180"/>
    </source>
</evidence>
<evidence type="ECO:0000313" key="8">
    <source>
        <dbReference type="EMBL" id="CUX79757.1"/>
    </source>
</evidence>
<reference evidence="9 10" key="1">
    <citation type="submission" date="2015-09" db="EMBL/GenBank/DDBJ databases">
        <title>Identification and resolution of microdiversity through metagenomic sequencing of parallel consortia.</title>
        <authorList>
            <person name="Nelson W.C."/>
            <person name="Romine M.F."/>
            <person name="Lindemann S.R."/>
        </authorList>
    </citation>
    <scope>NUCLEOTIDE SEQUENCE [LARGE SCALE GENOMIC DNA]</scope>
    <source>
        <strain evidence="9">HL-91</strain>
    </source>
</reference>
<dbReference type="Proteomes" id="UP000182045">
    <property type="component" value="Unassembled WGS sequence"/>
</dbReference>